<evidence type="ECO:0000313" key="1">
    <source>
        <dbReference type="EMBL" id="CAG9620268.1"/>
    </source>
</evidence>
<comment type="caution">
    <text evidence="1">The sequence shown here is derived from an EMBL/GenBank/DDBJ whole genome shotgun (WGS) entry which is preliminary data.</text>
</comment>
<sequence length="273" mass="32165">MYKIQRTSKIKRAINSKKKLLEKTDLYDYALKFKDKIYLNVDFLTYGNKKKGTLILSKDGDIIPREEAIQALTFHSHFNNYIDGVINIMIPETRKSLKPFEEVVALFNELEVEGGLEFVNSTHHNFKRVLEIRKVQSEIIYKIRDIQNKVLDEVGYFTEEDLQAMREYCESFNVGQFKLARVRLDHIKDVEQTIYWLKENKSNNEKLIRLLEDSIGESTISILKKAYKEQSSDYYHKEVLYPPGEEGVKKYLEVYRDIVYQSTKDNVLPGLRN</sequence>
<proteinExistence type="predicted"/>
<dbReference type="Proteomes" id="UP000789833">
    <property type="component" value="Unassembled WGS sequence"/>
</dbReference>
<gene>
    <name evidence="1" type="ORF">BACCIP111883_01036</name>
</gene>
<name>A0ABM8YK27_9BACI</name>
<evidence type="ECO:0000313" key="2">
    <source>
        <dbReference type="Proteomes" id="UP000789833"/>
    </source>
</evidence>
<dbReference type="RefSeq" id="WP_230500203.1">
    <property type="nucleotide sequence ID" value="NZ_CAKJTJ010000004.1"/>
</dbReference>
<dbReference type="EMBL" id="CAKJTJ010000004">
    <property type="protein sequence ID" value="CAG9620268.1"/>
    <property type="molecule type" value="Genomic_DNA"/>
</dbReference>
<organism evidence="1 2">
    <name type="scientific">Sutcliffiella rhizosphaerae</name>
    <dbReference type="NCBI Taxonomy" id="2880967"/>
    <lineage>
        <taxon>Bacteria</taxon>
        <taxon>Bacillati</taxon>
        <taxon>Bacillota</taxon>
        <taxon>Bacilli</taxon>
        <taxon>Bacillales</taxon>
        <taxon>Bacillaceae</taxon>
        <taxon>Sutcliffiella</taxon>
    </lineage>
</organism>
<protein>
    <submittedName>
        <fullName evidence="1">Uncharacterized protein</fullName>
    </submittedName>
</protein>
<keyword evidence="2" id="KW-1185">Reference proteome</keyword>
<accession>A0ABM8YK27</accession>
<reference evidence="1 2" key="1">
    <citation type="submission" date="2021-10" db="EMBL/GenBank/DDBJ databases">
        <authorList>
            <person name="Criscuolo A."/>
        </authorList>
    </citation>
    <scope>NUCLEOTIDE SEQUENCE [LARGE SCALE GENOMIC DNA]</scope>
    <source>
        <strain evidence="2">CIP 111883</strain>
    </source>
</reference>